<dbReference type="STRING" id="228230.RMCC_1404"/>
<dbReference type="EMBL" id="BCSY01000035">
    <property type="protein sequence ID" value="GAS94438.1"/>
    <property type="molecule type" value="Genomic_DNA"/>
</dbReference>
<reference evidence="2" key="2">
    <citation type="submission" date="2016-02" db="EMBL/GenBank/DDBJ databases">
        <title>Draft genome sequence of five rapidly growing Mycobacterium species.</title>
        <authorList>
            <person name="Katahira K."/>
            <person name="Gotou Y."/>
            <person name="Iida K."/>
            <person name="Ogura Y."/>
            <person name="Hayashi T."/>
        </authorList>
    </citation>
    <scope>NUCLEOTIDE SEQUENCE [LARGE SCALE GENOMIC DNA]</scope>
    <source>
        <strain evidence="2">JCM15298</strain>
    </source>
</reference>
<dbReference type="RefSeq" id="WP_062655743.1">
    <property type="nucleotide sequence ID" value="NZ_BCSY01000035.1"/>
</dbReference>
<keyword evidence="2" id="KW-1185">Reference proteome</keyword>
<accession>A0A100WAF1</accession>
<reference evidence="2" key="1">
    <citation type="journal article" date="2016" name="Genome Announc.">
        <title>Draft Genome Sequences of Five Rapidly Growing Mycobacterium Species, M. thermoresistibile, M. fortuitum subsp. acetamidolyticum, M. canariasense, M. brisbanense, and M. novocastrense.</title>
        <authorList>
            <person name="Katahira K."/>
            <person name="Ogura Y."/>
            <person name="Gotoh Y."/>
            <person name="Hayashi T."/>
        </authorList>
    </citation>
    <scope>NUCLEOTIDE SEQUENCE [LARGE SCALE GENOMIC DNA]</scope>
    <source>
        <strain evidence="2">JCM15298</strain>
    </source>
</reference>
<evidence type="ECO:0000313" key="1">
    <source>
        <dbReference type="EMBL" id="GAS94438.1"/>
    </source>
</evidence>
<protein>
    <submittedName>
        <fullName evidence="1">Gp24</fullName>
    </submittedName>
</protein>
<proteinExistence type="predicted"/>
<organism evidence="1 2">
    <name type="scientific">Mycolicibacterium canariasense</name>
    <name type="common">Mycobacterium canariasense</name>
    <dbReference type="NCBI Taxonomy" id="228230"/>
    <lineage>
        <taxon>Bacteria</taxon>
        <taxon>Bacillati</taxon>
        <taxon>Actinomycetota</taxon>
        <taxon>Actinomycetes</taxon>
        <taxon>Mycobacteriales</taxon>
        <taxon>Mycobacteriaceae</taxon>
        <taxon>Mycolicibacterium</taxon>
    </lineage>
</organism>
<gene>
    <name evidence="1" type="ORF">RMCC_1404</name>
</gene>
<dbReference type="OrthoDB" id="4760579at2"/>
<comment type="caution">
    <text evidence="1">The sequence shown here is derived from an EMBL/GenBank/DDBJ whole genome shotgun (WGS) entry which is preliminary data.</text>
</comment>
<evidence type="ECO:0000313" key="2">
    <source>
        <dbReference type="Proteomes" id="UP000069443"/>
    </source>
</evidence>
<sequence>MTIPVEPIYLGTRFVNIKFYAMPRNPGDPQMIAGTLTLMPDEAALTLDALIGPQGPRGLPAPFWRPEFQSTITNPADLPDGLGEGDAGRAWYIAGFWHIWDGDNWQVLLGAIPGPPGPTPNISMTAEQVVMSGATPYGEIVVQEGGTDENPTFHLLIPGIVGPKGDNSRIAESLDFEGEMQDGQTLIWDASAHNGEGRFVPGDPTQQTLQYITIPQGSFGPAGTYSAARTVIAAPSVGPLDYAFYPKVGGHLRWQRYGLFNSAQVCVEVRMLPQGSTDAPESGELIGKAIYDPATLDTETVAHIRDHWSSAADPTRAVNPESAVGRISKDQGIDIYVMLVRQGGSGSYKYVTNDSHLSIELIPVS</sequence>
<dbReference type="Proteomes" id="UP000069443">
    <property type="component" value="Unassembled WGS sequence"/>
</dbReference>
<name>A0A100WAF1_MYCCR</name>
<dbReference type="AlphaFoldDB" id="A0A100WAF1"/>